<evidence type="ECO:0000313" key="6">
    <source>
        <dbReference type="EMBL" id="MFC4656766.1"/>
    </source>
</evidence>
<dbReference type="CDD" id="cd01743">
    <property type="entry name" value="GATase1_Anthranilate_Synthase"/>
    <property type="match status" value="1"/>
</dbReference>
<dbReference type="PANTHER" id="PTHR43418">
    <property type="entry name" value="MULTIFUNCTIONAL TRYPTOPHAN BIOSYNTHESIS PROTEIN-RELATED"/>
    <property type="match status" value="1"/>
</dbReference>
<keyword evidence="7" id="KW-1185">Reference proteome</keyword>
<evidence type="ECO:0000256" key="4">
    <source>
        <dbReference type="ARBA" id="ARBA00047683"/>
    </source>
</evidence>
<comment type="caution">
    <text evidence="6">The sequence shown here is derived from an EMBL/GenBank/DDBJ whole genome shotgun (WGS) entry which is preliminary data.</text>
</comment>
<dbReference type="NCBIfam" id="TIGR00566">
    <property type="entry name" value="trpG_papA"/>
    <property type="match status" value="1"/>
</dbReference>
<dbReference type="PRINTS" id="PR00096">
    <property type="entry name" value="GATASE"/>
</dbReference>
<dbReference type="PANTHER" id="PTHR43418:SF2">
    <property type="entry name" value="BIFUNCTIONAL PROTEIN TRPGD"/>
    <property type="match status" value="1"/>
</dbReference>
<dbReference type="PRINTS" id="PR00099">
    <property type="entry name" value="CPSGATASE"/>
</dbReference>
<protein>
    <recommendedName>
        <fullName evidence="1">anthranilate synthase</fullName>
        <ecNumber evidence="1">4.1.3.27</ecNumber>
    </recommendedName>
</protein>
<evidence type="ECO:0000256" key="2">
    <source>
        <dbReference type="ARBA" id="ARBA00022962"/>
    </source>
</evidence>
<proteinExistence type="predicted"/>
<dbReference type="PROSITE" id="PS51273">
    <property type="entry name" value="GATASE_TYPE_1"/>
    <property type="match status" value="1"/>
</dbReference>
<dbReference type="Pfam" id="PF00117">
    <property type="entry name" value="GATase"/>
    <property type="match status" value="1"/>
</dbReference>
<accession>A0ABV9JR70</accession>
<sequence>MSIVYLLDNLDSFSYNLVDEVAQLGFTLKLYRNTVPAAYIFDKMLAETEPVVLLLSPGPGAPADAGYMPELIKLAAGRFPMLGICLGHQALVEHYGGEVGRAGETVHGKTSIIALSDHPVFGELPKQFSVARYHSLMATQVPPALKVIANYQHIPMAIANDADKVLGYQFHPESILTTLGKPLLQQSLNYLLHGTALAQKQGAAHV</sequence>
<evidence type="ECO:0000313" key="7">
    <source>
        <dbReference type="Proteomes" id="UP001595962"/>
    </source>
</evidence>
<dbReference type="RefSeq" id="WP_377336139.1">
    <property type="nucleotide sequence ID" value="NZ_JBHSGB010000017.1"/>
</dbReference>
<evidence type="ECO:0000259" key="5">
    <source>
        <dbReference type="Pfam" id="PF00117"/>
    </source>
</evidence>
<dbReference type="InterPro" id="IPR029062">
    <property type="entry name" value="Class_I_gatase-like"/>
</dbReference>
<evidence type="ECO:0000256" key="1">
    <source>
        <dbReference type="ARBA" id="ARBA00012266"/>
    </source>
</evidence>
<dbReference type="GO" id="GO:0004049">
    <property type="term" value="F:anthranilate synthase activity"/>
    <property type="evidence" value="ECO:0007669"/>
    <property type="project" value="UniProtKB-EC"/>
</dbReference>
<dbReference type="PRINTS" id="PR00097">
    <property type="entry name" value="ANTSNTHASEII"/>
</dbReference>
<dbReference type="Gene3D" id="3.40.50.880">
    <property type="match status" value="1"/>
</dbReference>
<dbReference type="EC" id="4.1.3.27" evidence="1"/>
<keyword evidence="3 6" id="KW-0456">Lyase</keyword>
<dbReference type="InterPro" id="IPR006221">
    <property type="entry name" value="TrpG/PapA_dom"/>
</dbReference>
<dbReference type="Proteomes" id="UP001595962">
    <property type="component" value="Unassembled WGS sequence"/>
</dbReference>
<evidence type="ECO:0000256" key="3">
    <source>
        <dbReference type="ARBA" id="ARBA00023239"/>
    </source>
</evidence>
<feature type="domain" description="Glutamine amidotransferase" evidence="5">
    <location>
        <begin position="6"/>
        <end position="187"/>
    </location>
</feature>
<name>A0ABV9JR70_9GAMM</name>
<comment type="catalytic activity">
    <reaction evidence="4">
        <text>chorismate + L-glutamine = anthranilate + pyruvate + L-glutamate + H(+)</text>
        <dbReference type="Rhea" id="RHEA:21732"/>
        <dbReference type="ChEBI" id="CHEBI:15361"/>
        <dbReference type="ChEBI" id="CHEBI:15378"/>
        <dbReference type="ChEBI" id="CHEBI:16567"/>
        <dbReference type="ChEBI" id="CHEBI:29748"/>
        <dbReference type="ChEBI" id="CHEBI:29985"/>
        <dbReference type="ChEBI" id="CHEBI:58359"/>
        <dbReference type="EC" id="4.1.3.27"/>
    </reaction>
</comment>
<dbReference type="EMBL" id="JBHSGB010000017">
    <property type="protein sequence ID" value="MFC4656766.1"/>
    <property type="molecule type" value="Genomic_DNA"/>
</dbReference>
<gene>
    <name evidence="6" type="ORF">ACFO3I_17230</name>
</gene>
<dbReference type="SUPFAM" id="SSF52317">
    <property type="entry name" value="Class I glutamine amidotransferase-like"/>
    <property type="match status" value="1"/>
</dbReference>
<dbReference type="InterPro" id="IPR017926">
    <property type="entry name" value="GATASE"/>
</dbReference>
<organism evidence="6 7">
    <name type="scientific">Rheinheimera marina</name>
    <dbReference type="NCBI Taxonomy" id="1774958"/>
    <lineage>
        <taxon>Bacteria</taxon>
        <taxon>Pseudomonadati</taxon>
        <taxon>Pseudomonadota</taxon>
        <taxon>Gammaproteobacteria</taxon>
        <taxon>Chromatiales</taxon>
        <taxon>Chromatiaceae</taxon>
        <taxon>Rheinheimera</taxon>
    </lineage>
</organism>
<reference evidence="7" key="1">
    <citation type="journal article" date="2019" name="Int. J. Syst. Evol. Microbiol.">
        <title>The Global Catalogue of Microorganisms (GCM) 10K type strain sequencing project: providing services to taxonomists for standard genome sequencing and annotation.</title>
        <authorList>
            <consortium name="The Broad Institute Genomics Platform"/>
            <consortium name="The Broad Institute Genome Sequencing Center for Infectious Disease"/>
            <person name="Wu L."/>
            <person name="Ma J."/>
        </authorList>
    </citation>
    <scope>NUCLEOTIDE SEQUENCE [LARGE SCALE GENOMIC DNA]</scope>
    <source>
        <strain evidence="7">DT28</strain>
    </source>
</reference>
<dbReference type="InterPro" id="IPR050472">
    <property type="entry name" value="Anth_synth/Amidotransfase"/>
</dbReference>
<keyword evidence="2" id="KW-0315">Glutamine amidotransferase</keyword>